<dbReference type="EMBL" id="FNLL01000006">
    <property type="protein sequence ID" value="SDU29382.1"/>
    <property type="molecule type" value="Genomic_DNA"/>
</dbReference>
<keyword evidence="2" id="KW-0808">Transferase</keyword>
<keyword evidence="1 6" id="KW-0489">Methyltransferase</keyword>
<evidence type="ECO:0000256" key="3">
    <source>
        <dbReference type="ARBA" id="ARBA00022691"/>
    </source>
</evidence>
<organism evidence="6 7">
    <name type="scientific">Desulfobacula phenolica</name>
    <dbReference type="NCBI Taxonomy" id="90732"/>
    <lineage>
        <taxon>Bacteria</taxon>
        <taxon>Pseudomonadati</taxon>
        <taxon>Thermodesulfobacteriota</taxon>
        <taxon>Desulfobacteria</taxon>
        <taxon>Desulfobacterales</taxon>
        <taxon>Desulfobacteraceae</taxon>
        <taxon>Desulfobacula</taxon>
    </lineage>
</organism>
<evidence type="ECO:0000313" key="6">
    <source>
        <dbReference type="EMBL" id="SDU29382.1"/>
    </source>
</evidence>
<dbReference type="Pfam" id="PF08100">
    <property type="entry name" value="Dimerisation"/>
    <property type="match status" value="1"/>
</dbReference>
<evidence type="ECO:0000256" key="1">
    <source>
        <dbReference type="ARBA" id="ARBA00022603"/>
    </source>
</evidence>
<dbReference type="PROSITE" id="PS51683">
    <property type="entry name" value="SAM_OMT_II"/>
    <property type="match status" value="1"/>
</dbReference>
<dbReference type="Proteomes" id="UP000199608">
    <property type="component" value="Unassembled WGS sequence"/>
</dbReference>
<dbReference type="GO" id="GO:0046983">
    <property type="term" value="F:protein dimerization activity"/>
    <property type="evidence" value="ECO:0007669"/>
    <property type="project" value="InterPro"/>
</dbReference>
<dbReference type="AlphaFoldDB" id="A0A1H2HC60"/>
<dbReference type="SUPFAM" id="SSF53335">
    <property type="entry name" value="S-adenosyl-L-methionine-dependent methyltransferases"/>
    <property type="match status" value="1"/>
</dbReference>
<feature type="domain" description="O-methyltransferase dimerisation" evidence="5">
    <location>
        <begin position="25"/>
        <end position="91"/>
    </location>
</feature>
<accession>A0A1H2HC60</accession>
<reference evidence="7" key="1">
    <citation type="submission" date="2016-10" db="EMBL/GenBank/DDBJ databases">
        <authorList>
            <person name="Varghese N."/>
            <person name="Submissions S."/>
        </authorList>
    </citation>
    <scope>NUCLEOTIDE SEQUENCE [LARGE SCALE GENOMIC DNA]</scope>
    <source>
        <strain evidence="7">DSM 3384</strain>
    </source>
</reference>
<evidence type="ECO:0000313" key="7">
    <source>
        <dbReference type="Proteomes" id="UP000199608"/>
    </source>
</evidence>
<evidence type="ECO:0000259" key="5">
    <source>
        <dbReference type="Pfam" id="PF08100"/>
    </source>
</evidence>
<dbReference type="InterPro" id="IPR016461">
    <property type="entry name" value="COMT-like"/>
</dbReference>
<protein>
    <submittedName>
        <fullName evidence="6">Ubiquinone/menaquinone biosynthesis C-methylase UbiE</fullName>
    </submittedName>
</protein>
<proteinExistence type="predicted"/>
<keyword evidence="6" id="KW-0830">Ubiquinone</keyword>
<dbReference type="SUPFAM" id="SSF46785">
    <property type="entry name" value="Winged helix' DNA-binding domain"/>
    <property type="match status" value="1"/>
</dbReference>
<gene>
    <name evidence="6" type="ORF">SAMN04487931_106160</name>
</gene>
<dbReference type="InterPro" id="IPR029063">
    <property type="entry name" value="SAM-dependent_MTases_sf"/>
</dbReference>
<dbReference type="PANTHER" id="PTHR11746">
    <property type="entry name" value="O-METHYLTRANSFERASE"/>
    <property type="match status" value="1"/>
</dbReference>
<keyword evidence="3" id="KW-0949">S-adenosyl-L-methionine</keyword>
<dbReference type="Gene3D" id="3.40.50.150">
    <property type="entry name" value="Vaccinia Virus protein VP39"/>
    <property type="match status" value="1"/>
</dbReference>
<dbReference type="CDD" id="cd02440">
    <property type="entry name" value="AdoMet_MTases"/>
    <property type="match status" value="1"/>
</dbReference>
<dbReference type="RefSeq" id="WP_014958642.1">
    <property type="nucleotide sequence ID" value="NZ_FNLL01000006.1"/>
</dbReference>
<name>A0A1H2HC60_9BACT</name>
<keyword evidence="7" id="KW-1185">Reference proteome</keyword>
<dbReference type="GO" id="GO:0008171">
    <property type="term" value="F:O-methyltransferase activity"/>
    <property type="evidence" value="ECO:0007669"/>
    <property type="project" value="InterPro"/>
</dbReference>
<dbReference type="GO" id="GO:0032259">
    <property type="term" value="P:methylation"/>
    <property type="evidence" value="ECO:0007669"/>
    <property type="project" value="UniProtKB-KW"/>
</dbReference>
<dbReference type="InterPro" id="IPR012967">
    <property type="entry name" value="COMT_dimerisation"/>
</dbReference>
<evidence type="ECO:0000259" key="4">
    <source>
        <dbReference type="Pfam" id="PF00891"/>
    </source>
</evidence>
<feature type="domain" description="O-methyltransferase C-terminal" evidence="4">
    <location>
        <begin position="164"/>
        <end position="286"/>
    </location>
</feature>
<dbReference type="InterPro" id="IPR036388">
    <property type="entry name" value="WH-like_DNA-bd_sf"/>
</dbReference>
<evidence type="ECO:0000256" key="2">
    <source>
        <dbReference type="ARBA" id="ARBA00022679"/>
    </source>
</evidence>
<dbReference type="Gene3D" id="1.10.10.10">
    <property type="entry name" value="Winged helix-like DNA-binding domain superfamily/Winged helix DNA-binding domain"/>
    <property type="match status" value="1"/>
</dbReference>
<dbReference type="InterPro" id="IPR001077">
    <property type="entry name" value="COMT_C"/>
</dbReference>
<sequence length="344" mass="38086">MKKSLPTDFPELNYHELPYIAIRWETVKTALQLGLFDLLPEPQSASDIAVRVECDAKNTEYLLNALTALGYLYKKDGLFCNTEQTERFLTSRGDTGLAESLLAYDQWNEPALNGRMLTLVKEGAPLSRDMVSEQVWADSARKSINGSRCGRAQGIARLLSLLPDFDQWQKVLDIGAGPGLIGIAVAAAHPTLECCLFDRPVVIDVAQETIKEYGMEDRVKTISGDYSVDPFGEGYDAIIASYTLNFYNETEKLAPIMEKCFAALNPGGSLIVFSDGLSEEKTQPTDMVISWLPTSLMGQDFSFEEEVLPRAMLAAGFDSVRTKTLTDQFISPLGVTEFHVGRKR</sequence>
<dbReference type="Pfam" id="PF00891">
    <property type="entry name" value="Methyltransf_2"/>
    <property type="match status" value="1"/>
</dbReference>
<dbReference type="InterPro" id="IPR036390">
    <property type="entry name" value="WH_DNA-bd_sf"/>
</dbReference>